<keyword evidence="6" id="KW-0479">Metal-binding</keyword>
<evidence type="ECO:0000313" key="10">
    <source>
        <dbReference type="EMBL" id="KAK8569284.1"/>
    </source>
</evidence>
<comment type="caution">
    <text evidence="10">The sequence shown here is derived from an EMBL/GenBank/DDBJ whole genome shotgun (WGS) entry which is preliminary data.</text>
</comment>
<evidence type="ECO:0000256" key="4">
    <source>
        <dbReference type="ARBA" id="ARBA00022679"/>
    </source>
</evidence>
<dbReference type="Pfam" id="PF04997">
    <property type="entry name" value="RNA_pol_Rpb1_1"/>
    <property type="match status" value="1"/>
</dbReference>
<evidence type="ECO:0000313" key="11">
    <source>
        <dbReference type="Proteomes" id="UP001472677"/>
    </source>
</evidence>
<evidence type="ECO:0000256" key="1">
    <source>
        <dbReference type="ARBA" id="ARBA00006460"/>
    </source>
</evidence>
<dbReference type="EC" id="2.7.7.6" evidence="2"/>
<keyword evidence="7" id="KW-0804">Transcription</keyword>
<organism evidence="10 11">
    <name type="scientific">Hibiscus sabdariffa</name>
    <name type="common">roselle</name>
    <dbReference type="NCBI Taxonomy" id="183260"/>
    <lineage>
        <taxon>Eukaryota</taxon>
        <taxon>Viridiplantae</taxon>
        <taxon>Streptophyta</taxon>
        <taxon>Embryophyta</taxon>
        <taxon>Tracheophyta</taxon>
        <taxon>Spermatophyta</taxon>
        <taxon>Magnoliopsida</taxon>
        <taxon>eudicotyledons</taxon>
        <taxon>Gunneridae</taxon>
        <taxon>Pentapetalae</taxon>
        <taxon>rosids</taxon>
        <taxon>malvids</taxon>
        <taxon>Malvales</taxon>
        <taxon>Malvaceae</taxon>
        <taxon>Malvoideae</taxon>
        <taxon>Hibiscus</taxon>
    </lineage>
</organism>
<dbReference type="InterPro" id="IPR045867">
    <property type="entry name" value="DNA-dir_RpoC_beta_prime"/>
</dbReference>
<keyword evidence="11" id="KW-1185">Reference proteome</keyword>
<dbReference type="PANTHER" id="PTHR19376">
    <property type="entry name" value="DNA-DIRECTED RNA POLYMERASE"/>
    <property type="match status" value="1"/>
</dbReference>
<protein>
    <recommendedName>
        <fullName evidence="2">DNA-directed RNA polymerase</fullName>
        <ecNumber evidence="2">2.7.7.6</ecNumber>
    </recommendedName>
</protein>
<evidence type="ECO:0000256" key="5">
    <source>
        <dbReference type="ARBA" id="ARBA00022695"/>
    </source>
</evidence>
<dbReference type="InterPro" id="IPR007080">
    <property type="entry name" value="RNA_pol_Rpb1_1"/>
</dbReference>
<name>A0ABR2F2W4_9ROSI</name>
<comment type="similarity">
    <text evidence="1">Belongs to the RNA polymerase beta' chain family.</text>
</comment>
<evidence type="ECO:0000256" key="7">
    <source>
        <dbReference type="ARBA" id="ARBA00023163"/>
    </source>
</evidence>
<evidence type="ECO:0000256" key="2">
    <source>
        <dbReference type="ARBA" id="ARBA00012418"/>
    </source>
</evidence>
<evidence type="ECO:0000256" key="8">
    <source>
        <dbReference type="SAM" id="MobiDB-lite"/>
    </source>
</evidence>
<keyword evidence="5" id="KW-0548">Nucleotidyltransferase</keyword>
<dbReference type="Proteomes" id="UP001472677">
    <property type="component" value="Unassembled WGS sequence"/>
</dbReference>
<evidence type="ECO:0000259" key="9">
    <source>
        <dbReference type="Pfam" id="PF04997"/>
    </source>
</evidence>
<dbReference type="Gene3D" id="4.10.860.120">
    <property type="entry name" value="RNA polymerase II, clamp domain"/>
    <property type="match status" value="1"/>
</dbReference>
<keyword evidence="3" id="KW-0240">DNA-directed RNA polymerase</keyword>
<feature type="compositionally biased region" description="Basic and acidic residues" evidence="8">
    <location>
        <begin position="90"/>
        <end position="102"/>
    </location>
</feature>
<feature type="domain" description="RNA polymerase Rpb1" evidence="9">
    <location>
        <begin position="2"/>
        <end position="80"/>
    </location>
</feature>
<dbReference type="PANTHER" id="PTHR19376:SF37">
    <property type="entry name" value="DNA-DIRECTED RNA POLYMERASE II SUBUNIT RPB1"/>
    <property type="match status" value="1"/>
</dbReference>
<dbReference type="EMBL" id="JBBPBM010000009">
    <property type="protein sequence ID" value="KAK8569284.1"/>
    <property type="molecule type" value="Genomic_DNA"/>
</dbReference>
<dbReference type="InterPro" id="IPR044893">
    <property type="entry name" value="RNA_pol_Rpb1_clamp_domain"/>
</dbReference>
<accession>A0ABR2F2W4</accession>
<reference evidence="10 11" key="1">
    <citation type="journal article" date="2024" name="G3 (Bethesda)">
        <title>Genome assembly of Hibiscus sabdariffa L. provides insights into metabolisms of medicinal natural products.</title>
        <authorList>
            <person name="Kim T."/>
        </authorList>
    </citation>
    <scope>NUCLEOTIDE SEQUENCE [LARGE SCALE GENOMIC DNA]</scope>
    <source>
        <strain evidence="10">TK-2024</strain>
        <tissue evidence="10">Old leaves</tissue>
    </source>
</reference>
<sequence>MAECPGHFGHLDLAKPMFHIGFMKIVLSIMRWVCFNCSKILADEDEHKLKQALKIKNPKNMLKNILDACKNKTRCEGGDEIDVQGQDTEEPAKKSRGDYGAQ</sequence>
<feature type="region of interest" description="Disordered" evidence="8">
    <location>
        <begin position="77"/>
        <end position="102"/>
    </location>
</feature>
<proteinExistence type="inferred from homology"/>
<gene>
    <name evidence="10" type="ORF">V6N12_007814</name>
</gene>
<evidence type="ECO:0000256" key="6">
    <source>
        <dbReference type="ARBA" id="ARBA00022723"/>
    </source>
</evidence>
<evidence type="ECO:0000256" key="3">
    <source>
        <dbReference type="ARBA" id="ARBA00022478"/>
    </source>
</evidence>
<keyword evidence="4" id="KW-0808">Transferase</keyword>
<dbReference type="SUPFAM" id="SSF64484">
    <property type="entry name" value="beta and beta-prime subunits of DNA dependent RNA-polymerase"/>
    <property type="match status" value="1"/>
</dbReference>